<dbReference type="InterPro" id="IPR001460">
    <property type="entry name" value="PCN-bd_Tpept"/>
</dbReference>
<comment type="subcellular location">
    <subcellularLocation>
        <location evidence="1">Membrane</location>
    </subcellularLocation>
</comment>
<dbReference type="Proteomes" id="UP000437736">
    <property type="component" value="Unassembled WGS sequence"/>
</dbReference>
<evidence type="ECO:0000256" key="4">
    <source>
        <dbReference type="SAM" id="MobiDB-lite"/>
    </source>
</evidence>
<evidence type="ECO:0000256" key="3">
    <source>
        <dbReference type="ARBA" id="ARBA00023136"/>
    </source>
</evidence>
<name>A0ABW9QRQ0_9ACTN</name>
<evidence type="ECO:0008006" key="9">
    <source>
        <dbReference type="Google" id="ProtNLM"/>
    </source>
</evidence>
<protein>
    <recommendedName>
        <fullName evidence="9">Penicillin-binding protein 2</fullName>
    </recommendedName>
</protein>
<dbReference type="InterPro" id="IPR036138">
    <property type="entry name" value="PBP_dimer_sf"/>
</dbReference>
<organism evidence="7 8">
    <name type="scientific">Acidiferrimicrobium australe</name>
    <dbReference type="NCBI Taxonomy" id="2664430"/>
    <lineage>
        <taxon>Bacteria</taxon>
        <taxon>Bacillati</taxon>
        <taxon>Actinomycetota</taxon>
        <taxon>Acidimicrobiia</taxon>
        <taxon>Acidimicrobiales</taxon>
        <taxon>Acidimicrobiaceae</taxon>
        <taxon>Acidiferrimicrobium</taxon>
    </lineage>
</organism>
<dbReference type="InterPro" id="IPR005311">
    <property type="entry name" value="PBP_dimer"/>
</dbReference>
<evidence type="ECO:0000256" key="1">
    <source>
        <dbReference type="ARBA" id="ARBA00004370"/>
    </source>
</evidence>
<accession>A0ABW9QRQ0</accession>
<evidence type="ECO:0000259" key="5">
    <source>
        <dbReference type="Pfam" id="PF00905"/>
    </source>
</evidence>
<dbReference type="Pfam" id="PF03717">
    <property type="entry name" value="PBP_dimer"/>
    <property type="match status" value="1"/>
</dbReference>
<evidence type="ECO:0000256" key="2">
    <source>
        <dbReference type="ARBA" id="ARBA00007171"/>
    </source>
</evidence>
<evidence type="ECO:0000313" key="7">
    <source>
        <dbReference type="EMBL" id="MST32519.1"/>
    </source>
</evidence>
<dbReference type="EMBL" id="WJHE01000315">
    <property type="protein sequence ID" value="MST32519.1"/>
    <property type="molecule type" value="Genomic_DNA"/>
</dbReference>
<feature type="domain" description="Penicillin-binding protein dimerisation" evidence="6">
    <location>
        <begin position="68"/>
        <end position="215"/>
    </location>
</feature>
<dbReference type="SUPFAM" id="SSF56601">
    <property type="entry name" value="beta-lactamase/transpeptidase-like"/>
    <property type="match status" value="1"/>
</dbReference>
<proteinExistence type="inferred from homology"/>
<dbReference type="PANTHER" id="PTHR30627:SF1">
    <property type="entry name" value="PEPTIDOGLYCAN D,D-TRANSPEPTIDASE FTSI"/>
    <property type="match status" value="1"/>
</dbReference>
<feature type="region of interest" description="Disordered" evidence="4">
    <location>
        <begin position="569"/>
        <end position="597"/>
    </location>
</feature>
<keyword evidence="3" id="KW-0472">Membrane</keyword>
<feature type="domain" description="Penicillin-binding protein transpeptidase" evidence="5">
    <location>
        <begin position="259"/>
        <end position="560"/>
    </location>
</feature>
<sequence>MPGHPHRKRPAHRRLGLPRRSRTRLFGLLVVCGLAFSAIGVKLVSIQALDAKRLKSASLAQSEQAVTLPALRGSILARNGDELALSEVRATIFADPTEIIDATKEAAALARLLHQPASQLQAELTARTTYVPLVTGASQVQAGAVQQVIDTGVLPGVGIHQSPIRYHPAGVLAAPLLGALNANGATGGLELEYDRELRGRSGRLVQAVDPSGHPIPGSVAQDVPAVDGQDVLTTVDEGLQYQAEQALAKAVRSAHATGGTAVVEDTHTGQLLAVASLASDGKGGPVTQAQSETAFTSVYEPGSVAKIVTVSGALALGAITPGQSFVIPNGYPVAGTVFHDDVPHPTYDLQVTGILAQSSNIGAIQIAQRMGPERLYHYEQAFGLTAATAVHFPGESPGIVTPLSRFSGTTLPTLAFGEADAVTAVQMLGALNTVANGGVYVPPRLVTGFVDAAGREVRLPSPAPRRVVPTWVARAITPMLEQVVATGTGVSAQVPGYAVAGKTGTALALNGRGGYDQSTFVSSFAGFLPAQHPRISILVVVDHTPLYGAEAAAPAFSAIAKDAMVDFGIPSDGPQPPPSTASVPWVNGQPELSYLRP</sequence>
<keyword evidence="8" id="KW-1185">Reference proteome</keyword>
<comment type="caution">
    <text evidence="7">The sequence shown here is derived from an EMBL/GenBank/DDBJ whole genome shotgun (WGS) entry which is preliminary data.</text>
</comment>
<dbReference type="Gene3D" id="3.40.710.10">
    <property type="entry name" value="DD-peptidase/beta-lactamase superfamily"/>
    <property type="match status" value="1"/>
</dbReference>
<dbReference type="Pfam" id="PF00905">
    <property type="entry name" value="Transpeptidase"/>
    <property type="match status" value="1"/>
</dbReference>
<gene>
    <name evidence="7" type="ORF">GHK86_07260</name>
</gene>
<dbReference type="Gene3D" id="3.30.450.330">
    <property type="match status" value="1"/>
</dbReference>
<evidence type="ECO:0000313" key="8">
    <source>
        <dbReference type="Proteomes" id="UP000437736"/>
    </source>
</evidence>
<evidence type="ECO:0000259" key="6">
    <source>
        <dbReference type="Pfam" id="PF03717"/>
    </source>
</evidence>
<dbReference type="InterPro" id="IPR012338">
    <property type="entry name" value="Beta-lactam/transpept-like"/>
</dbReference>
<dbReference type="SUPFAM" id="SSF56519">
    <property type="entry name" value="Penicillin binding protein dimerisation domain"/>
    <property type="match status" value="1"/>
</dbReference>
<dbReference type="Gene3D" id="3.90.1310.10">
    <property type="entry name" value="Penicillin-binding protein 2a (Domain 2)"/>
    <property type="match status" value="1"/>
</dbReference>
<reference evidence="7 8" key="1">
    <citation type="submission" date="2019-11" db="EMBL/GenBank/DDBJ databases">
        <title>Acidiferrimicrobium australis gen. nov., sp. nov., an acidophilic and obligately heterotrophic, member of the Actinobacteria that catalyses dissimilatory oxido- reduction of iron isolated from metal-rich acidic water in Chile.</title>
        <authorList>
            <person name="Gonzalez D."/>
            <person name="Huber K."/>
            <person name="Hedrich S."/>
            <person name="Rojas-Villalobos C."/>
            <person name="Quatrini R."/>
            <person name="Dinamarca M.A."/>
            <person name="Schwarz A."/>
            <person name="Canales C."/>
            <person name="Nancucheo I."/>
        </authorList>
    </citation>
    <scope>NUCLEOTIDE SEQUENCE [LARGE SCALE GENOMIC DNA]</scope>
    <source>
        <strain evidence="7 8">USS-CCA1</strain>
    </source>
</reference>
<dbReference type="PANTHER" id="PTHR30627">
    <property type="entry name" value="PEPTIDOGLYCAN D,D-TRANSPEPTIDASE"/>
    <property type="match status" value="1"/>
</dbReference>
<comment type="similarity">
    <text evidence="2">Belongs to the transpeptidase family.</text>
</comment>
<dbReference type="InterPro" id="IPR050515">
    <property type="entry name" value="Beta-lactam/transpept"/>
</dbReference>